<dbReference type="PANTHER" id="PTHR13285:SF18">
    <property type="entry name" value="PROTEIN-CYSTEINE N-PALMITOYLTRANSFERASE RASP"/>
    <property type="match status" value="1"/>
</dbReference>
<evidence type="ECO:0000256" key="3">
    <source>
        <dbReference type="ARBA" id="ARBA00022475"/>
    </source>
</evidence>
<feature type="transmembrane region" description="Helical" evidence="8">
    <location>
        <begin position="43"/>
        <end position="65"/>
    </location>
</feature>
<feature type="transmembrane region" description="Helical" evidence="8">
    <location>
        <begin position="309"/>
        <end position="326"/>
    </location>
</feature>
<dbReference type="PIRSF" id="PIRSF500217">
    <property type="entry name" value="AlgI"/>
    <property type="match status" value="1"/>
</dbReference>
<evidence type="ECO:0000313" key="10">
    <source>
        <dbReference type="Proteomes" id="UP000683493"/>
    </source>
</evidence>
<evidence type="ECO:0000256" key="4">
    <source>
        <dbReference type="ARBA" id="ARBA00022692"/>
    </source>
</evidence>
<evidence type="ECO:0000256" key="7">
    <source>
        <dbReference type="PIRNR" id="PIRNR016636"/>
    </source>
</evidence>
<reference evidence="9 10" key="1">
    <citation type="submission" date="2021-06" db="EMBL/GenBank/DDBJ databases">
        <title>Gemonas diversity in paddy soil.</title>
        <authorList>
            <person name="Liu G."/>
        </authorList>
    </citation>
    <scope>NUCLEOTIDE SEQUENCE [LARGE SCALE GENOMIC DNA]</scope>
    <source>
        <strain evidence="9 10">RG29</strain>
    </source>
</reference>
<feature type="transmembrane region" description="Helical" evidence="8">
    <location>
        <begin position="370"/>
        <end position="392"/>
    </location>
</feature>
<feature type="transmembrane region" description="Helical" evidence="8">
    <location>
        <begin position="458"/>
        <end position="480"/>
    </location>
</feature>
<feature type="transmembrane region" description="Helical" evidence="8">
    <location>
        <begin position="332"/>
        <end position="349"/>
    </location>
</feature>
<evidence type="ECO:0000256" key="6">
    <source>
        <dbReference type="ARBA" id="ARBA00023136"/>
    </source>
</evidence>
<name>A0ABX8JEJ2_9BACT</name>
<accession>A0ABX8JEJ2</accession>
<keyword evidence="7" id="KW-0808">Transferase</keyword>
<dbReference type="PANTHER" id="PTHR13285">
    <property type="entry name" value="ACYLTRANSFERASE"/>
    <property type="match status" value="1"/>
</dbReference>
<sequence length="482" mass="54819">MNFNSIEYLLFVPLVFLALLLAGARFRWVVLLAGSCYFYLTLKHLYLLMALFGVTAVTYLCGIGIERCKEQRWKRAFFWSGVGADLLVLAGMKYLPFIEGNLNLLLKGVSSGLAVPEGRVLVSIGVSYFVFQAVSYLVDVYLEMEKAERHPGYFALYLAFFPKLLQGPIERAGDLLPQLREAQPFDQENIRAGLLLFGWGLFKKAVVADRLALYVNTVYGDVHAYTGLTLWIATYLYAFQLYYDFSGYTDMALGTARMLNIRLTQNFATPYLSRSVAEFWRRWHISFSRCILDYIFKPLQMQFRAGKNWGTAAALLIAFLASGLWHGASWCFVIWGGLHGIYLASSVFYKPWQKKMHRRLEVEKSGLLKVWQTLFTFHLVCFAWIFFRAASVSDAFYVVAHLFEGSSGLADLFAAQGATDLAIVSVSGVLMLSVYLVRERNLAQKDFFQAPLWIRWGVYLGLTAGLLFFNMDSNAGFIYFNF</sequence>
<proteinExistence type="inferred from homology"/>
<feature type="transmembrane region" description="Helical" evidence="8">
    <location>
        <begin position="118"/>
        <end position="142"/>
    </location>
</feature>
<feature type="transmembrane region" description="Helical" evidence="8">
    <location>
        <begin position="412"/>
        <end position="437"/>
    </location>
</feature>
<protein>
    <recommendedName>
        <fullName evidence="11">MBOAT family protein</fullName>
    </recommendedName>
</protein>
<dbReference type="InterPro" id="IPR004299">
    <property type="entry name" value="MBOAT_fam"/>
</dbReference>
<evidence type="ECO:0000313" key="9">
    <source>
        <dbReference type="EMBL" id="QWV96815.1"/>
    </source>
</evidence>
<dbReference type="InterPro" id="IPR024194">
    <property type="entry name" value="Ac/AlaTfrase_AlgI/DltB"/>
</dbReference>
<dbReference type="InterPro" id="IPR051085">
    <property type="entry name" value="MB_O-acyltransferase"/>
</dbReference>
<keyword evidence="4 8" id="KW-0812">Transmembrane</keyword>
<feature type="transmembrane region" description="Helical" evidence="8">
    <location>
        <begin position="77"/>
        <end position="98"/>
    </location>
</feature>
<evidence type="ECO:0000256" key="5">
    <source>
        <dbReference type="ARBA" id="ARBA00022989"/>
    </source>
</evidence>
<dbReference type="InterPro" id="IPR028362">
    <property type="entry name" value="AlgI"/>
</dbReference>
<evidence type="ECO:0000256" key="2">
    <source>
        <dbReference type="ARBA" id="ARBA00010323"/>
    </source>
</evidence>
<gene>
    <name evidence="9" type="ORF">KP005_15890</name>
</gene>
<evidence type="ECO:0000256" key="8">
    <source>
        <dbReference type="SAM" id="Phobius"/>
    </source>
</evidence>
<keyword evidence="3 7" id="KW-1003">Cell membrane</keyword>
<comment type="subcellular location">
    <subcellularLocation>
        <location evidence="1">Cell membrane</location>
        <topology evidence="1">Multi-pass membrane protein</topology>
    </subcellularLocation>
</comment>
<evidence type="ECO:0008006" key="11">
    <source>
        <dbReference type="Google" id="ProtNLM"/>
    </source>
</evidence>
<organism evidence="9 10">
    <name type="scientific">Geomonas diazotrophica</name>
    <dbReference type="NCBI Taxonomy" id="2843197"/>
    <lineage>
        <taxon>Bacteria</taxon>
        <taxon>Pseudomonadati</taxon>
        <taxon>Thermodesulfobacteriota</taxon>
        <taxon>Desulfuromonadia</taxon>
        <taxon>Geobacterales</taxon>
        <taxon>Geobacteraceae</taxon>
        <taxon>Geomonas</taxon>
    </lineage>
</organism>
<comment type="similarity">
    <text evidence="2 7">Belongs to the membrane-bound acyltransferase family.</text>
</comment>
<dbReference type="Pfam" id="PF03062">
    <property type="entry name" value="MBOAT"/>
    <property type="match status" value="1"/>
</dbReference>
<keyword evidence="6 7" id="KW-0472">Membrane</keyword>
<keyword evidence="5 8" id="KW-1133">Transmembrane helix</keyword>
<dbReference type="PIRSF" id="PIRSF016636">
    <property type="entry name" value="AlgI_DltB"/>
    <property type="match status" value="1"/>
</dbReference>
<keyword evidence="7" id="KW-0012">Acyltransferase</keyword>
<dbReference type="Proteomes" id="UP000683493">
    <property type="component" value="Chromosome"/>
</dbReference>
<evidence type="ECO:0000256" key="1">
    <source>
        <dbReference type="ARBA" id="ARBA00004651"/>
    </source>
</evidence>
<keyword evidence="10" id="KW-1185">Reference proteome</keyword>
<dbReference type="EMBL" id="CP076724">
    <property type="protein sequence ID" value="QWV96815.1"/>
    <property type="molecule type" value="Genomic_DNA"/>
</dbReference>